<dbReference type="Gene3D" id="6.10.340.10">
    <property type="match status" value="1"/>
</dbReference>
<evidence type="ECO:0000256" key="3">
    <source>
        <dbReference type="ARBA" id="ARBA00022553"/>
    </source>
</evidence>
<evidence type="ECO:0000313" key="10">
    <source>
        <dbReference type="Proteomes" id="UP000250369"/>
    </source>
</evidence>
<dbReference type="Pfam" id="PF06580">
    <property type="entry name" value="His_kinase"/>
    <property type="match status" value="1"/>
</dbReference>
<dbReference type="InterPro" id="IPR003660">
    <property type="entry name" value="HAMP_dom"/>
</dbReference>
<evidence type="ECO:0000256" key="5">
    <source>
        <dbReference type="ARBA" id="ARBA00022777"/>
    </source>
</evidence>
<dbReference type="SUPFAM" id="SSF55874">
    <property type="entry name" value="ATPase domain of HSP90 chaperone/DNA topoisomerase II/histidine kinase"/>
    <property type="match status" value="1"/>
</dbReference>
<evidence type="ECO:0000256" key="7">
    <source>
        <dbReference type="SAM" id="Phobius"/>
    </source>
</evidence>
<organism evidence="9 10">
    <name type="scientific">Paenibacillus contaminans</name>
    <dbReference type="NCBI Taxonomy" id="450362"/>
    <lineage>
        <taxon>Bacteria</taxon>
        <taxon>Bacillati</taxon>
        <taxon>Bacillota</taxon>
        <taxon>Bacilli</taxon>
        <taxon>Bacillales</taxon>
        <taxon>Paenibacillaceae</taxon>
        <taxon>Paenibacillus</taxon>
    </lineage>
</organism>
<keyword evidence="5 9" id="KW-0418">Kinase</keyword>
<feature type="transmembrane region" description="Helical" evidence="7">
    <location>
        <begin position="288"/>
        <end position="308"/>
    </location>
</feature>
<dbReference type="SUPFAM" id="SSF158472">
    <property type="entry name" value="HAMP domain-like"/>
    <property type="match status" value="1"/>
</dbReference>
<dbReference type="InterPro" id="IPR010559">
    <property type="entry name" value="Sig_transdc_His_kin_internal"/>
</dbReference>
<dbReference type="AlphaFoldDB" id="A0A329MGS3"/>
<evidence type="ECO:0000256" key="2">
    <source>
        <dbReference type="ARBA" id="ARBA00022475"/>
    </source>
</evidence>
<protein>
    <submittedName>
        <fullName evidence="9">Sensor histidine kinase</fullName>
    </submittedName>
</protein>
<keyword evidence="10" id="KW-1185">Reference proteome</keyword>
<feature type="domain" description="HAMP" evidence="8">
    <location>
        <begin position="309"/>
        <end position="361"/>
    </location>
</feature>
<evidence type="ECO:0000313" key="9">
    <source>
        <dbReference type="EMBL" id="RAV17863.1"/>
    </source>
</evidence>
<dbReference type="PROSITE" id="PS50885">
    <property type="entry name" value="HAMP"/>
    <property type="match status" value="1"/>
</dbReference>
<proteinExistence type="predicted"/>
<dbReference type="RefSeq" id="WP_113033949.1">
    <property type="nucleotide sequence ID" value="NZ_QMFB01000017.1"/>
</dbReference>
<dbReference type="EMBL" id="QMFB01000017">
    <property type="protein sequence ID" value="RAV17863.1"/>
    <property type="molecule type" value="Genomic_DNA"/>
</dbReference>
<dbReference type="InterPro" id="IPR050640">
    <property type="entry name" value="Bact_2-comp_sensor_kinase"/>
</dbReference>
<evidence type="ECO:0000256" key="4">
    <source>
        <dbReference type="ARBA" id="ARBA00022679"/>
    </source>
</evidence>
<dbReference type="Gene3D" id="3.30.565.10">
    <property type="entry name" value="Histidine kinase-like ATPase, C-terminal domain"/>
    <property type="match status" value="1"/>
</dbReference>
<dbReference type="Proteomes" id="UP000250369">
    <property type="component" value="Unassembled WGS sequence"/>
</dbReference>
<keyword evidence="2" id="KW-1003">Cell membrane</keyword>
<dbReference type="GO" id="GO:0005886">
    <property type="term" value="C:plasma membrane"/>
    <property type="evidence" value="ECO:0007669"/>
    <property type="project" value="UniProtKB-SubCell"/>
</dbReference>
<keyword evidence="6 7" id="KW-0472">Membrane</keyword>
<comment type="subcellular location">
    <subcellularLocation>
        <location evidence="1">Cell membrane</location>
        <topology evidence="1">Multi-pass membrane protein</topology>
    </subcellularLocation>
</comment>
<evidence type="ECO:0000259" key="8">
    <source>
        <dbReference type="PROSITE" id="PS50885"/>
    </source>
</evidence>
<dbReference type="InterPro" id="IPR036890">
    <property type="entry name" value="HATPase_C_sf"/>
</dbReference>
<keyword evidence="7" id="KW-0812">Transmembrane</keyword>
<sequence>MILRRKGVSIFVKLVLSFLAVLIPFYTMTLFLNQKGAEVIDEEITKSIKSRDEFYTQSLEQELKRISQLLFDFVVDIDLMELALSGSDIDYYDRTEKAIALQKRLSMVKSSSTIIEEVKVFLPLLERTFYTIDFDSAIPQDEYAALANNLDAMRIVDVGGKLFMSLRYPMNTAFDRTPVFIIAVQLSKSAIANSLRNVVSPDHGAAAIMNPNEEWIVSKGENEAILQKMRTFLRTKKDQKVVSGVESIELEGAKYIVSYKKIPNIEATLLVYVSEEKVFGALHGYRNWTWSLLAVSIVFIFIFAYSLYRIIHYPLRKLVIAFRKVEEGRLQPLETDRRSDEFRYLYERFNHMVSRLNVLIHEVYEKELRNQRSELKRLQSQINPHFLYNCFFILSWLIRGSDSEKASRLAIYLGDYFRFITRNAEDQITLDTEMHHAKTYVDIQALCYGHKIDVEYEAPDESLCDLAVPRLIVQPIIENAFKYAIGNLVTRGELWVHTRTENGYLDILVEDNGEDLSDDRIAEIQRRLVSARGTDMMETTGLVNVHRRIQLTYGADYGLAVSRSQLGGLCVTIRLKLEEEQMTEKAKRGMVPCTG</sequence>
<dbReference type="GO" id="GO:0000155">
    <property type="term" value="F:phosphorelay sensor kinase activity"/>
    <property type="evidence" value="ECO:0007669"/>
    <property type="project" value="InterPro"/>
</dbReference>
<keyword evidence="7" id="KW-1133">Transmembrane helix</keyword>
<dbReference type="OrthoDB" id="2062925at2"/>
<keyword evidence="3" id="KW-0597">Phosphoprotein</keyword>
<comment type="caution">
    <text evidence="9">The sequence shown here is derived from an EMBL/GenBank/DDBJ whole genome shotgun (WGS) entry which is preliminary data.</text>
</comment>
<dbReference type="SMART" id="SM00304">
    <property type="entry name" value="HAMP"/>
    <property type="match status" value="1"/>
</dbReference>
<dbReference type="Pfam" id="PF00672">
    <property type="entry name" value="HAMP"/>
    <property type="match status" value="1"/>
</dbReference>
<evidence type="ECO:0000256" key="6">
    <source>
        <dbReference type="ARBA" id="ARBA00023136"/>
    </source>
</evidence>
<feature type="transmembrane region" description="Helical" evidence="7">
    <location>
        <begin position="12"/>
        <end position="32"/>
    </location>
</feature>
<dbReference type="Pfam" id="PF02518">
    <property type="entry name" value="HATPase_c"/>
    <property type="match status" value="1"/>
</dbReference>
<dbReference type="PANTHER" id="PTHR34220:SF7">
    <property type="entry name" value="SENSOR HISTIDINE KINASE YPDA"/>
    <property type="match status" value="1"/>
</dbReference>
<keyword evidence="4" id="KW-0808">Transferase</keyword>
<gene>
    <name evidence="9" type="ORF">DQG23_25985</name>
</gene>
<name>A0A329MGS3_9BACL</name>
<evidence type="ECO:0000256" key="1">
    <source>
        <dbReference type="ARBA" id="ARBA00004651"/>
    </source>
</evidence>
<dbReference type="CDD" id="cd06225">
    <property type="entry name" value="HAMP"/>
    <property type="match status" value="1"/>
</dbReference>
<dbReference type="PANTHER" id="PTHR34220">
    <property type="entry name" value="SENSOR HISTIDINE KINASE YPDA"/>
    <property type="match status" value="1"/>
</dbReference>
<dbReference type="InterPro" id="IPR003594">
    <property type="entry name" value="HATPase_dom"/>
</dbReference>
<reference evidence="9 10" key="1">
    <citation type="journal article" date="2009" name="Int. J. Syst. Evol. Microbiol.">
        <title>Paenibacillus contaminans sp. nov., isolated from a contaminated laboratory plate.</title>
        <authorList>
            <person name="Chou J.H."/>
            <person name="Lee J.H."/>
            <person name="Lin M.C."/>
            <person name="Chang P.S."/>
            <person name="Arun A.B."/>
            <person name="Young C.C."/>
            <person name="Chen W.M."/>
        </authorList>
    </citation>
    <scope>NUCLEOTIDE SEQUENCE [LARGE SCALE GENOMIC DNA]</scope>
    <source>
        <strain evidence="9 10">CKOBP-6</strain>
    </source>
</reference>
<accession>A0A329MGS3</accession>